<reference evidence="9" key="1">
    <citation type="journal article" date="2023" name="Insect Mol. Biol.">
        <title>Genome sequencing provides insights into the evolution of gene families encoding plant cell wall-degrading enzymes in longhorned beetles.</title>
        <authorList>
            <person name="Shin N.R."/>
            <person name="Okamura Y."/>
            <person name="Kirsch R."/>
            <person name="Pauchet Y."/>
        </authorList>
    </citation>
    <scope>NUCLEOTIDE SEQUENCE</scope>
    <source>
        <strain evidence="9">AMC_N1</strain>
    </source>
</reference>
<keyword evidence="10" id="KW-1185">Reference proteome</keyword>
<comment type="cofactor">
    <cofactor evidence="1 7 8">
        <name>Mg(2+)</name>
        <dbReference type="ChEBI" id="CHEBI:18420"/>
    </cofactor>
</comment>
<evidence type="ECO:0000256" key="3">
    <source>
        <dbReference type="ARBA" id="ARBA00009759"/>
    </source>
</evidence>
<accession>A0AAV8XUH8</accession>
<dbReference type="Pfam" id="PF00459">
    <property type="entry name" value="Inositol_P"/>
    <property type="match status" value="1"/>
</dbReference>
<proteinExistence type="inferred from homology"/>
<dbReference type="AlphaFoldDB" id="A0AAV8XUH8"/>
<comment type="pathway">
    <text evidence="2 8">Polyol metabolism; myo-inositol biosynthesis; myo-inositol from D-glucose 6-phosphate: step 2/2.</text>
</comment>
<dbReference type="PROSITE" id="PS00629">
    <property type="entry name" value="IMP_1"/>
    <property type="match status" value="1"/>
</dbReference>
<comment type="catalytic activity">
    <reaction evidence="8">
        <text>a myo-inositol phosphate + H2O = myo-inositol + phosphate</text>
        <dbReference type="Rhea" id="RHEA:24056"/>
        <dbReference type="ChEBI" id="CHEBI:15377"/>
        <dbReference type="ChEBI" id="CHEBI:17268"/>
        <dbReference type="ChEBI" id="CHEBI:43474"/>
        <dbReference type="ChEBI" id="CHEBI:84139"/>
        <dbReference type="EC" id="3.1.3.25"/>
    </reaction>
</comment>
<dbReference type="Gene3D" id="3.40.190.80">
    <property type="match status" value="1"/>
</dbReference>
<feature type="binding site" evidence="7">
    <location>
        <position position="94"/>
    </location>
    <ligand>
        <name>Mg(2+)</name>
        <dbReference type="ChEBI" id="CHEBI:18420"/>
        <label>1</label>
        <note>catalytic</note>
    </ligand>
</feature>
<gene>
    <name evidence="9" type="ORF">NQ318_002931</name>
</gene>
<dbReference type="GO" id="GO:0046854">
    <property type="term" value="P:phosphatidylinositol phosphate biosynthetic process"/>
    <property type="evidence" value="ECO:0007669"/>
    <property type="project" value="InterPro"/>
</dbReference>
<organism evidence="9 10">
    <name type="scientific">Aromia moschata</name>
    <dbReference type="NCBI Taxonomy" id="1265417"/>
    <lineage>
        <taxon>Eukaryota</taxon>
        <taxon>Metazoa</taxon>
        <taxon>Ecdysozoa</taxon>
        <taxon>Arthropoda</taxon>
        <taxon>Hexapoda</taxon>
        <taxon>Insecta</taxon>
        <taxon>Pterygota</taxon>
        <taxon>Neoptera</taxon>
        <taxon>Endopterygota</taxon>
        <taxon>Coleoptera</taxon>
        <taxon>Polyphaga</taxon>
        <taxon>Cucujiformia</taxon>
        <taxon>Chrysomeloidea</taxon>
        <taxon>Cerambycidae</taxon>
        <taxon>Cerambycinae</taxon>
        <taxon>Callichromatini</taxon>
        <taxon>Aromia</taxon>
    </lineage>
</organism>
<feature type="non-terminal residue" evidence="9">
    <location>
        <position position="1"/>
    </location>
</feature>
<evidence type="ECO:0000256" key="8">
    <source>
        <dbReference type="RuleBase" id="RU364068"/>
    </source>
</evidence>
<dbReference type="CDD" id="cd01639">
    <property type="entry name" value="IMPase"/>
    <property type="match status" value="1"/>
</dbReference>
<feature type="binding site" evidence="7">
    <location>
        <position position="97"/>
    </location>
    <ligand>
        <name>Mg(2+)</name>
        <dbReference type="ChEBI" id="CHEBI:18420"/>
        <label>1</label>
        <note>catalytic</note>
    </ligand>
</feature>
<evidence type="ECO:0000256" key="2">
    <source>
        <dbReference type="ARBA" id="ARBA00005152"/>
    </source>
</evidence>
<dbReference type="PANTHER" id="PTHR20854">
    <property type="entry name" value="INOSITOL MONOPHOSPHATASE"/>
    <property type="match status" value="1"/>
</dbReference>
<dbReference type="SUPFAM" id="SSF56655">
    <property type="entry name" value="Carbohydrate phosphatase"/>
    <property type="match status" value="1"/>
</dbReference>
<dbReference type="PRINTS" id="PR00378">
    <property type="entry name" value="LIIMPHPHTASE"/>
</dbReference>
<evidence type="ECO:0000256" key="4">
    <source>
        <dbReference type="ARBA" id="ARBA00022723"/>
    </source>
</evidence>
<dbReference type="GO" id="GO:0008934">
    <property type="term" value="F:inositol monophosphate 1-phosphatase activity"/>
    <property type="evidence" value="ECO:0007669"/>
    <property type="project" value="InterPro"/>
</dbReference>
<protein>
    <recommendedName>
        <fullName evidence="8">Inositol-1-monophosphatase</fullName>
        <ecNumber evidence="8">3.1.3.25</ecNumber>
    </recommendedName>
</protein>
<dbReference type="InterPro" id="IPR020583">
    <property type="entry name" value="Inositol_monoP_metal-BS"/>
</dbReference>
<keyword evidence="6 7" id="KW-0460">Magnesium</keyword>
<dbReference type="PRINTS" id="PR00377">
    <property type="entry name" value="IMPHPHTASES"/>
</dbReference>
<evidence type="ECO:0000256" key="7">
    <source>
        <dbReference type="PIRSR" id="PIRSR600760-2"/>
    </source>
</evidence>
<evidence type="ECO:0000313" key="9">
    <source>
        <dbReference type="EMBL" id="KAJ8942771.1"/>
    </source>
</evidence>
<dbReference type="FunFam" id="3.30.540.10:FF:000004">
    <property type="entry name" value="Inositol-1-monophosphatase"/>
    <property type="match status" value="1"/>
</dbReference>
<dbReference type="InterPro" id="IPR020550">
    <property type="entry name" value="Inositol_monophosphatase_CS"/>
</dbReference>
<dbReference type="GO" id="GO:0007165">
    <property type="term" value="P:signal transduction"/>
    <property type="evidence" value="ECO:0007669"/>
    <property type="project" value="TreeGrafter"/>
</dbReference>
<feature type="binding site" evidence="7">
    <location>
        <position position="74"/>
    </location>
    <ligand>
        <name>Mg(2+)</name>
        <dbReference type="ChEBI" id="CHEBI:18420"/>
        <label>1</label>
        <note>catalytic</note>
    </ligand>
</feature>
<evidence type="ECO:0000256" key="6">
    <source>
        <dbReference type="ARBA" id="ARBA00022842"/>
    </source>
</evidence>
<evidence type="ECO:0000313" key="10">
    <source>
        <dbReference type="Proteomes" id="UP001162162"/>
    </source>
</evidence>
<evidence type="ECO:0000256" key="5">
    <source>
        <dbReference type="ARBA" id="ARBA00022801"/>
    </source>
</evidence>
<keyword evidence="4 7" id="KW-0479">Metal-binding</keyword>
<name>A0AAV8XUH8_9CUCU</name>
<dbReference type="InterPro" id="IPR033942">
    <property type="entry name" value="IMPase"/>
</dbReference>
<dbReference type="Proteomes" id="UP001162162">
    <property type="component" value="Unassembled WGS sequence"/>
</dbReference>
<dbReference type="Gene3D" id="3.30.540.10">
    <property type="entry name" value="Fructose-1,6-Bisphosphatase, subunit A, domain 1"/>
    <property type="match status" value="1"/>
</dbReference>
<dbReference type="GO" id="GO:0046872">
    <property type="term" value="F:metal ion binding"/>
    <property type="evidence" value="ECO:0007669"/>
    <property type="project" value="UniProtKB-KW"/>
</dbReference>
<sequence>FGWLNEMSEQIKEYFDYVLPLVKESGKELLTAEGYEVETKSFVYDLVTIYDKKIEEILIKKIKEKWPNHKFIGEEESEINGIKGLTDDPTWIIDPIDGTANFIRNLKFTCVSIGLVIDKEQIMGIVYNPFLEELYTAIKGQGAFLNGKRISTNGQKDIAKTIFNYEISIARRPSYYDLYMYRFKHLIKVILGFRSLGCAVLGLCYVADGRLDAYQCDGLYPWDAAAGVLIVREAGGYVCDSRGKEFNLMDPNFIATSTKTLADQFMAIERKADEERLNARNSKLEFTP</sequence>
<dbReference type="InterPro" id="IPR020552">
    <property type="entry name" value="Inositol_monoPase_Li-sen"/>
</dbReference>
<comment type="caution">
    <text evidence="9">The sequence shown here is derived from an EMBL/GenBank/DDBJ whole genome shotgun (WGS) entry which is preliminary data.</text>
</comment>
<evidence type="ECO:0000256" key="1">
    <source>
        <dbReference type="ARBA" id="ARBA00001946"/>
    </source>
</evidence>
<dbReference type="PANTHER" id="PTHR20854:SF25">
    <property type="entry name" value="INOSITOL-1-MONOPHOSPHATASE"/>
    <property type="match status" value="1"/>
</dbReference>
<dbReference type="GO" id="GO:0006020">
    <property type="term" value="P:inositol metabolic process"/>
    <property type="evidence" value="ECO:0007669"/>
    <property type="project" value="TreeGrafter"/>
</dbReference>
<feature type="binding site" evidence="7">
    <location>
        <position position="96"/>
    </location>
    <ligand>
        <name>Mg(2+)</name>
        <dbReference type="ChEBI" id="CHEBI:18420"/>
        <label>1</label>
        <note>catalytic</note>
    </ligand>
</feature>
<dbReference type="InterPro" id="IPR000760">
    <property type="entry name" value="Inositol_monophosphatase-like"/>
</dbReference>
<comment type="similarity">
    <text evidence="3 8">Belongs to the inositol monophosphatase superfamily.</text>
</comment>
<dbReference type="EC" id="3.1.3.25" evidence="8"/>
<keyword evidence="5 8" id="KW-0378">Hydrolase</keyword>
<dbReference type="EMBL" id="JAPWTK010000314">
    <property type="protein sequence ID" value="KAJ8942771.1"/>
    <property type="molecule type" value="Genomic_DNA"/>
</dbReference>
<dbReference type="PROSITE" id="PS00630">
    <property type="entry name" value="IMP_2"/>
    <property type="match status" value="1"/>
</dbReference>
<feature type="binding site" evidence="7">
    <location>
        <position position="223"/>
    </location>
    <ligand>
        <name>Mg(2+)</name>
        <dbReference type="ChEBI" id="CHEBI:18420"/>
        <label>1</label>
        <note>catalytic</note>
    </ligand>
</feature>